<comment type="caution">
    <text evidence="1">The sequence shown here is derived from an EMBL/GenBank/DDBJ whole genome shotgun (WGS) entry which is preliminary data.</text>
</comment>
<proteinExistence type="predicted"/>
<dbReference type="Proteomes" id="UP000478052">
    <property type="component" value="Unassembled WGS sequence"/>
</dbReference>
<accession>A0A6G0YPW2</accession>
<dbReference type="EMBL" id="VUJU01002970">
    <property type="protein sequence ID" value="KAF0759506.1"/>
    <property type="molecule type" value="Genomic_DNA"/>
</dbReference>
<dbReference type="AlphaFoldDB" id="A0A6G0YPW2"/>
<keyword evidence="1" id="KW-0067">ATP-binding</keyword>
<evidence type="ECO:0000313" key="1">
    <source>
        <dbReference type="EMBL" id="KAF0759506.1"/>
    </source>
</evidence>
<sequence length="225" mass="26361">MFPYKASPRLLTNHYLSMINDPSFKDRLSVYTWIRHKHTFPKNVKNMAENSNVPEKTYSTYDLSSNFAPPPEFISVKGLNITSKALFNNNYFLRPWNKITNQISSICTYTLSSLLRFLKTFFKPILNLNILKIGEISPILWIVKEFNTIVYKFPSNVTPFEVQILTTIFCIELKVGYKIFHKFGLQYYKKLLKITSRRNLKTALYSILRILERLSNVLLVICPNN</sequence>
<evidence type="ECO:0000313" key="2">
    <source>
        <dbReference type="Proteomes" id="UP000478052"/>
    </source>
</evidence>
<reference evidence="1 2" key="1">
    <citation type="submission" date="2019-08" db="EMBL/GenBank/DDBJ databases">
        <title>Whole genome of Aphis craccivora.</title>
        <authorList>
            <person name="Voronova N.V."/>
            <person name="Shulinski R.S."/>
            <person name="Bandarenka Y.V."/>
            <person name="Zhorov D.G."/>
            <person name="Warner D."/>
        </authorList>
    </citation>
    <scope>NUCLEOTIDE SEQUENCE [LARGE SCALE GENOMIC DNA]</scope>
    <source>
        <strain evidence="1">180601</strain>
        <tissue evidence="1">Whole Body</tissue>
    </source>
</reference>
<name>A0A6G0YPW2_APHCR</name>
<organism evidence="1 2">
    <name type="scientific">Aphis craccivora</name>
    <name type="common">Cowpea aphid</name>
    <dbReference type="NCBI Taxonomy" id="307492"/>
    <lineage>
        <taxon>Eukaryota</taxon>
        <taxon>Metazoa</taxon>
        <taxon>Ecdysozoa</taxon>
        <taxon>Arthropoda</taxon>
        <taxon>Hexapoda</taxon>
        <taxon>Insecta</taxon>
        <taxon>Pterygota</taxon>
        <taxon>Neoptera</taxon>
        <taxon>Paraneoptera</taxon>
        <taxon>Hemiptera</taxon>
        <taxon>Sternorrhyncha</taxon>
        <taxon>Aphidomorpha</taxon>
        <taxon>Aphidoidea</taxon>
        <taxon>Aphididae</taxon>
        <taxon>Aphidini</taxon>
        <taxon>Aphis</taxon>
        <taxon>Aphis</taxon>
    </lineage>
</organism>
<dbReference type="GO" id="GO:0004386">
    <property type="term" value="F:helicase activity"/>
    <property type="evidence" value="ECO:0007669"/>
    <property type="project" value="UniProtKB-KW"/>
</dbReference>
<keyword evidence="2" id="KW-1185">Reference proteome</keyword>
<keyword evidence="1" id="KW-0378">Hydrolase</keyword>
<keyword evidence="1" id="KW-0547">Nucleotide-binding</keyword>
<protein>
    <submittedName>
        <fullName evidence="1">SF3 helicase domain-containing protein</fullName>
    </submittedName>
</protein>
<keyword evidence="1" id="KW-0347">Helicase</keyword>
<gene>
    <name evidence="1" type="ORF">FWK35_00006057</name>
</gene>